<dbReference type="EMBL" id="QFFI01000011">
    <property type="protein sequence ID" value="PWG63400.1"/>
    <property type="molecule type" value="Genomic_DNA"/>
</dbReference>
<dbReference type="OrthoDB" id="7053339at2"/>
<keyword evidence="8 11" id="KW-0472">Membrane</keyword>
<proteinExistence type="predicted"/>
<feature type="repeat" description="TPR" evidence="10">
    <location>
        <begin position="361"/>
        <end position="394"/>
    </location>
</feature>
<dbReference type="Gene3D" id="1.25.40.10">
    <property type="entry name" value="Tetratricopeptide repeat domain"/>
    <property type="match status" value="2"/>
</dbReference>
<keyword evidence="4" id="KW-1003">Cell membrane</keyword>
<comment type="subcellular location">
    <subcellularLocation>
        <location evidence="2">Cell inner membrane</location>
        <topology evidence="2">Multi-pass membrane protein</topology>
    </subcellularLocation>
</comment>
<dbReference type="Proteomes" id="UP000245474">
    <property type="component" value="Unassembled WGS sequence"/>
</dbReference>
<comment type="function">
    <text evidence="1">Involved in a late step of protoheme IX synthesis.</text>
</comment>
<dbReference type="RefSeq" id="WP_109678337.1">
    <property type="nucleotide sequence ID" value="NZ_CP086615.1"/>
</dbReference>
<dbReference type="UniPathway" id="UPA00252"/>
<sequence>MRKLFLALLLLLASVAAALWFRGQDGFLILRIGELAIQTSLFVAVGAVVAAWIALTLAVGLVRRLWRTPRGVRRAWRERRSQRALRRLNSGLLQLAEGRYKEAERTLAPAAQDSDLPLFHYLLAAIAAQREGDWVLRDRYLAEADQADSRARLAVGLLQAQLQVEAEQWEQALATLAWARERAPGNRRALALFARCLQAVRDHQRLGELLPELRRQRALPDAELNTLEQEQFEGRLRSFGPEVGADEITQVWDELPRARQRDPALRAAYARALMRADCHATAEQLLRGWLRESWDERLVAAYGELAVDPPERAFEQIEGWLNQHPEDPALLFAAARQAARCELWGRARSYLEAAASRTGHAEVHRMLAELYERLGETERARRAYRRAIGLDPGRNSLPPIELPADLSQA</sequence>
<evidence type="ECO:0000256" key="5">
    <source>
        <dbReference type="ARBA" id="ARBA00022519"/>
    </source>
</evidence>
<dbReference type="AlphaFoldDB" id="A0A2U2N2T2"/>
<dbReference type="SUPFAM" id="SSF48452">
    <property type="entry name" value="TPR-like"/>
    <property type="match status" value="1"/>
</dbReference>
<protein>
    <submittedName>
        <fullName evidence="13">Heme biosynthesis protein HemY</fullName>
    </submittedName>
</protein>
<evidence type="ECO:0000256" key="11">
    <source>
        <dbReference type="SAM" id="Phobius"/>
    </source>
</evidence>
<evidence type="ECO:0000256" key="1">
    <source>
        <dbReference type="ARBA" id="ARBA00002962"/>
    </source>
</evidence>
<feature type="domain" description="HemY N-terminal" evidence="12">
    <location>
        <begin position="26"/>
        <end position="132"/>
    </location>
</feature>
<evidence type="ECO:0000313" key="13">
    <source>
        <dbReference type="EMBL" id="PWG63400.1"/>
    </source>
</evidence>
<dbReference type="InterPro" id="IPR010817">
    <property type="entry name" value="HemY_N"/>
</dbReference>
<comment type="caution">
    <text evidence="13">The sequence shown here is derived from an EMBL/GenBank/DDBJ whole genome shotgun (WGS) entry which is preliminary data.</text>
</comment>
<dbReference type="Pfam" id="PF13181">
    <property type="entry name" value="TPR_8"/>
    <property type="match status" value="1"/>
</dbReference>
<accession>A0A2U2N2T2</accession>
<organism evidence="13 14">
    <name type="scientific">Sediminicurvatus halobius</name>
    <dbReference type="NCBI Taxonomy" id="2182432"/>
    <lineage>
        <taxon>Bacteria</taxon>
        <taxon>Pseudomonadati</taxon>
        <taxon>Pseudomonadota</taxon>
        <taxon>Gammaproteobacteria</taxon>
        <taxon>Chromatiales</taxon>
        <taxon>Ectothiorhodospiraceae</taxon>
        <taxon>Sediminicurvatus</taxon>
    </lineage>
</organism>
<evidence type="ECO:0000256" key="4">
    <source>
        <dbReference type="ARBA" id="ARBA00022475"/>
    </source>
</evidence>
<evidence type="ECO:0000256" key="8">
    <source>
        <dbReference type="ARBA" id="ARBA00023136"/>
    </source>
</evidence>
<keyword evidence="6 11" id="KW-0812">Transmembrane</keyword>
<dbReference type="PROSITE" id="PS50005">
    <property type="entry name" value="TPR"/>
    <property type="match status" value="1"/>
</dbReference>
<dbReference type="GO" id="GO:0006779">
    <property type="term" value="P:porphyrin-containing compound biosynthetic process"/>
    <property type="evidence" value="ECO:0007669"/>
    <property type="project" value="UniProtKB-KW"/>
</dbReference>
<evidence type="ECO:0000256" key="10">
    <source>
        <dbReference type="PROSITE-ProRule" id="PRU00339"/>
    </source>
</evidence>
<evidence type="ECO:0000256" key="7">
    <source>
        <dbReference type="ARBA" id="ARBA00022989"/>
    </source>
</evidence>
<evidence type="ECO:0000256" key="3">
    <source>
        <dbReference type="ARBA" id="ARBA00004744"/>
    </source>
</evidence>
<keyword evidence="10" id="KW-0802">TPR repeat</keyword>
<dbReference type="GO" id="GO:0042168">
    <property type="term" value="P:heme metabolic process"/>
    <property type="evidence" value="ECO:0007669"/>
    <property type="project" value="InterPro"/>
</dbReference>
<evidence type="ECO:0000256" key="6">
    <source>
        <dbReference type="ARBA" id="ARBA00022692"/>
    </source>
</evidence>
<comment type="pathway">
    <text evidence="3">Porphyrin-containing compound metabolism; protoheme biosynthesis.</text>
</comment>
<keyword evidence="14" id="KW-1185">Reference proteome</keyword>
<reference evidence="13 14" key="1">
    <citation type="submission" date="2018-05" db="EMBL/GenBank/DDBJ databases">
        <title>Spiribacter halobius sp. nov., a moderately halophilic bacterium isolated from marine solar saltern.</title>
        <authorList>
            <person name="Zheng W.-S."/>
            <person name="Lu D.-C."/>
            <person name="Du Z.-J."/>
        </authorList>
    </citation>
    <scope>NUCLEOTIDE SEQUENCE [LARGE SCALE GENOMIC DNA]</scope>
    <source>
        <strain evidence="13 14">E85</strain>
    </source>
</reference>
<name>A0A2U2N2T2_9GAMM</name>
<dbReference type="InterPro" id="IPR005254">
    <property type="entry name" value="Heme_biosyn_assoc_TPR_pro"/>
</dbReference>
<gene>
    <name evidence="13" type="ORF">DEM34_08815</name>
</gene>
<evidence type="ECO:0000256" key="2">
    <source>
        <dbReference type="ARBA" id="ARBA00004429"/>
    </source>
</evidence>
<dbReference type="PROSITE" id="PS50293">
    <property type="entry name" value="TPR_REGION"/>
    <property type="match status" value="1"/>
</dbReference>
<evidence type="ECO:0000259" key="12">
    <source>
        <dbReference type="Pfam" id="PF07219"/>
    </source>
</evidence>
<dbReference type="Pfam" id="PF07219">
    <property type="entry name" value="HemY_N"/>
    <property type="match status" value="1"/>
</dbReference>
<feature type="transmembrane region" description="Helical" evidence="11">
    <location>
        <begin position="41"/>
        <end position="62"/>
    </location>
</feature>
<keyword evidence="9" id="KW-0627">Porphyrin biosynthesis</keyword>
<evidence type="ECO:0000256" key="9">
    <source>
        <dbReference type="ARBA" id="ARBA00023244"/>
    </source>
</evidence>
<dbReference type="SMART" id="SM00028">
    <property type="entry name" value="TPR"/>
    <property type="match status" value="1"/>
</dbReference>
<evidence type="ECO:0000313" key="14">
    <source>
        <dbReference type="Proteomes" id="UP000245474"/>
    </source>
</evidence>
<dbReference type="NCBIfam" id="TIGR00540">
    <property type="entry name" value="TPR_hemY_coli"/>
    <property type="match status" value="1"/>
</dbReference>
<keyword evidence="5" id="KW-0997">Cell inner membrane</keyword>
<dbReference type="GO" id="GO:0005886">
    <property type="term" value="C:plasma membrane"/>
    <property type="evidence" value="ECO:0007669"/>
    <property type="project" value="UniProtKB-SubCell"/>
</dbReference>
<keyword evidence="7 11" id="KW-1133">Transmembrane helix</keyword>
<dbReference type="InterPro" id="IPR019734">
    <property type="entry name" value="TPR_rpt"/>
</dbReference>
<dbReference type="InterPro" id="IPR011990">
    <property type="entry name" value="TPR-like_helical_dom_sf"/>
</dbReference>